<keyword evidence="5 11" id="KW-0418">Kinase</keyword>
<proteinExistence type="predicted"/>
<evidence type="ECO:0000259" key="10">
    <source>
        <dbReference type="PROSITE" id="PS50011"/>
    </source>
</evidence>
<dbReference type="RefSeq" id="XP_025432935.1">
    <property type="nucleotide sequence ID" value="XM_025574669.1"/>
</dbReference>
<dbReference type="PROSITE" id="PS50011">
    <property type="entry name" value="PROTEIN_KINASE_DOM"/>
    <property type="match status" value="1"/>
</dbReference>
<protein>
    <recommendedName>
        <fullName evidence="1">non-specific serine/threonine protein kinase</fullName>
        <ecNumber evidence="1">2.7.11.1</ecNumber>
    </recommendedName>
</protein>
<dbReference type="GeneID" id="37075897"/>
<evidence type="ECO:0000313" key="12">
    <source>
        <dbReference type="Proteomes" id="UP000248349"/>
    </source>
</evidence>
<comment type="catalytic activity">
    <reaction evidence="8">
        <text>L-seryl-[protein] + ATP = O-phospho-L-seryl-[protein] + ADP + H(+)</text>
        <dbReference type="Rhea" id="RHEA:17989"/>
        <dbReference type="Rhea" id="RHEA-COMP:9863"/>
        <dbReference type="Rhea" id="RHEA-COMP:11604"/>
        <dbReference type="ChEBI" id="CHEBI:15378"/>
        <dbReference type="ChEBI" id="CHEBI:29999"/>
        <dbReference type="ChEBI" id="CHEBI:30616"/>
        <dbReference type="ChEBI" id="CHEBI:83421"/>
        <dbReference type="ChEBI" id="CHEBI:456216"/>
        <dbReference type="EC" id="2.7.11.1"/>
    </reaction>
</comment>
<dbReference type="STRING" id="1450539.A0A318ZRG2"/>
<dbReference type="PANTHER" id="PTHR24343:SF558">
    <property type="entry name" value="PROTEIN KINASE DOMAIN-CONTAINING PROTEIN"/>
    <property type="match status" value="1"/>
</dbReference>
<evidence type="ECO:0000256" key="9">
    <source>
        <dbReference type="SAM" id="MobiDB-lite"/>
    </source>
</evidence>
<dbReference type="Proteomes" id="UP000248349">
    <property type="component" value="Unassembled WGS sequence"/>
</dbReference>
<keyword evidence="12" id="KW-1185">Reference proteome</keyword>
<dbReference type="Pfam" id="PF00069">
    <property type="entry name" value="Pkinase"/>
    <property type="match status" value="1"/>
</dbReference>
<dbReference type="EC" id="2.7.11.1" evidence="1"/>
<evidence type="ECO:0000256" key="1">
    <source>
        <dbReference type="ARBA" id="ARBA00012513"/>
    </source>
</evidence>
<dbReference type="InterPro" id="IPR011009">
    <property type="entry name" value="Kinase-like_dom_sf"/>
</dbReference>
<organism evidence="11 12">
    <name type="scientific">Aspergillus saccharolyticus JOP 1030-1</name>
    <dbReference type="NCBI Taxonomy" id="1450539"/>
    <lineage>
        <taxon>Eukaryota</taxon>
        <taxon>Fungi</taxon>
        <taxon>Dikarya</taxon>
        <taxon>Ascomycota</taxon>
        <taxon>Pezizomycotina</taxon>
        <taxon>Eurotiomycetes</taxon>
        <taxon>Eurotiomycetidae</taxon>
        <taxon>Eurotiales</taxon>
        <taxon>Aspergillaceae</taxon>
        <taxon>Aspergillus</taxon>
        <taxon>Aspergillus subgen. Circumdati</taxon>
    </lineage>
</organism>
<evidence type="ECO:0000256" key="6">
    <source>
        <dbReference type="ARBA" id="ARBA00022840"/>
    </source>
</evidence>
<dbReference type="GO" id="GO:0004674">
    <property type="term" value="F:protein serine/threonine kinase activity"/>
    <property type="evidence" value="ECO:0007669"/>
    <property type="project" value="UniProtKB-KW"/>
</dbReference>
<keyword evidence="4" id="KW-0547">Nucleotide-binding</keyword>
<reference evidence="11 12" key="1">
    <citation type="submission" date="2016-12" db="EMBL/GenBank/DDBJ databases">
        <title>The genomes of Aspergillus section Nigri reveals drivers in fungal speciation.</title>
        <authorList>
            <consortium name="DOE Joint Genome Institute"/>
            <person name="Vesth T.C."/>
            <person name="Nybo J."/>
            <person name="Theobald S."/>
            <person name="Brandl J."/>
            <person name="Frisvad J.C."/>
            <person name="Nielsen K.F."/>
            <person name="Lyhne E.K."/>
            <person name="Kogle M.E."/>
            <person name="Kuo A."/>
            <person name="Riley R."/>
            <person name="Clum A."/>
            <person name="Nolan M."/>
            <person name="Lipzen A."/>
            <person name="Salamov A."/>
            <person name="Henrissat B."/>
            <person name="Wiebenga A."/>
            <person name="De Vries R.P."/>
            <person name="Grigoriev I.V."/>
            <person name="Mortensen U.H."/>
            <person name="Andersen M.R."/>
            <person name="Baker S.E."/>
        </authorList>
    </citation>
    <scope>NUCLEOTIDE SEQUENCE [LARGE SCALE GENOMIC DNA]</scope>
    <source>
        <strain evidence="11 12">JOP 1030-1</strain>
    </source>
</reference>
<dbReference type="SUPFAM" id="SSF56112">
    <property type="entry name" value="Protein kinase-like (PK-like)"/>
    <property type="match status" value="1"/>
</dbReference>
<dbReference type="GO" id="GO:0030003">
    <property type="term" value="P:intracellular monoatomic cation homeostasis"/>
    <property type="evidence" value="ECO:0007669"/>
    <property type="project" value="TreeGrafter"/>
</dbReference>
<keyword evidence="2" id="KW-0723">Serine/threonine-protein kinase</keyword>
<dbReference type="SMART" id="SM00220">
    <property type="entry name" value="S_TKc"/>
    <property type="match status" value="1"/>
</dbReference>
<sequence length="365" mass="40527">MNVLTPYQCQFQPLPSEPPPPYTPSPPSYTPRASHHHNNHRHIPPTVTPHFLCSSNPPSHLSDSTIARYGVYLTTLHHSATGTTHLYRLCPRVPTNSKPGLFAVKIISSSSPPLALPLLPKFNTLNSTHPNVLLPFLPPIIDDAGNHHLITPYCAGGTLHNLVHTTTRLAPEEANCFFKQLLQGVAYLHKHPPFHNPHHDPLETSLDLTPESILLTGEGAIQIKVRLPLSSERTHPPAGRRSPYYAPEALYSLPHESNTRAITIDLNPKAIDTWALGIIYLFMRTGHPAWSVASAERDRTYAQYLRERTQEGGFTVIEGLGTEPCRNVIYAMLDPKPSRRLTVHQALRSEWMYGAEICDAGGMKG</sequence>
<accession>A0A318ZRG2</accession>
<feature type="region of interest" description="Disordered" evidence="9">
    <location>
        <begin position="10"/>
        <end position="39"/>
    </location>
</feature>
<dbReference type="OrthoDB" id="4062651at2759"/>
<feature type="compositionally biased region" description="Pro residues" evidence="9">
    <location>
        <begin position="15"/>
        <end position="29"/>
    </location>
</feature>
<evidence type="ECO:0000256" key="5">
    <source>
        <dbReference type="ARBA" id="ARBA00022777"/>
    </source>
</evidence>
<dbReference type="GO" id="GO:0005524">
    <property type="term" value="F:ATP binding"/>
    <property type="evidence" value="ECO:0007669"/>
    <property type="project" value="UniProtKB-KW"/>
</dbReference>
<keyword evidence="3" id="KW-0808">Transferase</keyword>
<evidence type="ECO:0000256" key="7">
    <source>
        <dbReference type="ARBA" id="ARBA00047899"/>
    </source>
</evidence>
<evidence type="ECO:0000256" key="8">
    <source>
        <dbReference type="ARBA" id="ARBA00048679"/>
    </source>
</evidence>
<dbReference type="GO" id="GO:0005829">
    <property type="term" value="C:cytosol"/>
    <property type="evidence" value="ECO:0007669"/>
    <property type="project" value="TreeGrafter"/>
</dbReference>
<evidence type="ECO:0000256" key="2">
    <source>
        <dbReference type="ARBA" id="ARBA00022527"/>
    </source>
</evidence>
<dbReference type="InterPro" id="IPR000719">
    <property type="entry name" value="Prot_kinase_dom"/>
</dbReference>
<keyword evidence="6" id="KW-0067">ATP-binding</keyword>
<name>A0A318ZRG2_9EURO</name>
<dbReference type="EMBL" id="KZ821226">
    <property type="protein sequence ID" value="PYH46953.1"/>
    <property type="molecule type" value="Genomic_DNA"/>
</dbReference>
<evidence type="ECO:0000313" key="11">
    <source>
        <dbReference type="EMBL" id="PYH46953.1"/>
    </source>
</evidence>
<dbReference type="PANTHER" id="PTHR24343">
    <property type="entry name" value="SERINE/THREONINE KINASE"/>
    <property type="match status" value="1"/>
</dbReference>
<evidence type="ECO:0000256" key="4">
    <source>
        <dbReference type="ARBA" id="ARBA00022741"/>
    </source>
</evidence>
<dbReference type="Gene3D" id="1.10.510.10">
    <property type="entry name" value="Transferase(Phosphotransferase) domain 1"/>
    <property type="match status" value="1"/>
</dbReference>
<feature type="domain" description="Protein kinase" evidence="10">
    <location>
        <begin position="73"/>
        <end position="352"/>
    </location>
</feature>
<dbReference type="AlphaFoldDB" id="A0A318ZRG2"/>
<evidence type="ECO:0000256" key="3">
    <source>
        <dbReference type="ARBA" id="ARBA00022679"/>
    </source>
</evidence>
<comment type="catalytic activity">
    <reaction evidence="7">
        <text>L-threonyl-[protein] + ATP = O-phospho-L-threonyl-[protein] + ADP + H(+)</text>
        <dbReference type="Rhea" id="RHEA:46608"/>
        <dbReference type="Rhea" id="RHEA-COMP:11060"/>
        <dbReference type="Rhea" id="RHEA-COMP:11605"/>
        <dbReference type="ChEBI" id="CHEBI:15378"/>
        <dbReference type="ChEBI" id="CHEBI:30013"/>
        <dbReference type="ChEBI" id="CHEBI:30616"/>
        <dbReference type="ChEBI" id="CHEBI:61977"/>
        <dbReference type="ChEBI" id="CHEBI:456216"/>
        <dbReference type="EC" id="2.7.11.1"/>
    </reaction>
</comment>
<gene>
    <name evidence="11" type="ORF">BP01DRAFT_355363</name>
</gene>